<keyword evidence="15" id="KW-0418">Kinase</keyword>
<keyword evidence="9" id="KW-0433">Leucine-rich repeat</keyword>
<sequence>MVTRWREHVTPEKEEQGSGAMRFHVEKNGEVGESSLATPITFNKKVRDIMTSVPKSHALLFHVQLLLISLLPLSKITTASQRTEAEALVKWKNTLIPPLPPSLTSWSLNNIPNLCTTWHAITCDNTTNTTITEIDLSTLNLNGTLYNLDFASLPNLTSLNLEQNIFGGSLPSALGNLSKLTILDLGDNYFNGIIPYQLTNLSKLWFLNLAGNHFISPPHWSQYSGMPSLTYLYLFDNEFTFGFPSFILECHNLTLLALYGNHFNGTIPISMYTNLRKMKILYLFDNLFTGCIPPEIGNLKEITDLAFSENQFTGPIPGEIGSLKEMTYFSISTNQFSGSLPSEIGNLKKIAKLYLYQNKLSGLIPVEIGDLNEMRELDLSENQFIGPIPQTIWNLRNITYLSFTSNELSGTIPLDIGNLSSLQHFEVNINNLDGELPESISQLTALMKFFVSRNNFSGKIPRDFGKFSPSLISVDFSNNNFSGELPPHLCSGFMLRNLTAQNNNFSGHLPKCLRNCSALTRVRLEENQFTGNIKEAFGVHPNLAFISLNGNQFIGELSTEFGECANLTKMEMSRNKLSGKIPSWLSKLSQLQFLSLHSNQFIGNIPPELGNISYLFMLNLSNNHFTGEIPKSIGRLTQLDFLDLSNNNFSGSIPPELSNCKDLQSLNLNHNNLSGEIPSELGNLFSLQYLLDLSSNSFSGAIPQNLEKLLSLEILNVSHNHLSETIPLALSHMLSLQSVDFSYNNLTGSVPNGGIFQKTTGEAYVGNPGLCGEAKGLTPCSYADNSRGPKKWVLLGVIIPFCGVLFIMVIVFGILKFIWQSKKLDEESKSIEENDEFLRMVLGREARFTFTEIILATDEFNDMHCIGIGGSGKVFKAELPTGDIFAIKRLNNVSDTEEIPTTILRSFENEIKILTEVRHRNIIKFHGFCSWKKQMFLIYDFAEKGSLRKVLYAEEENLEFSWLTRVEIVQGIADAIAYLHTDCTPPIVHRDVTLNNILLDSDFEPCLADFGIAKQLNSNTSNWTSVAGTYGYMAPELAQTTRVTDKCDVYSFGVVVFEIMMGKHPGDLLTTLSLSSMMNPQAQVLLKDVLDQRLKPPRGRLAYVVMVIVSIALACTRVAPESRPSMRSVAQHISSTIAKTTYLSEPFDLITMSQLMGFQK</sequence>
<dbReference type="GO" id="GO:0005524">
    <property type="term" value="F:ATP binding"/>
    <property type="evidence" value="ECO:0007669"/>
    <property type="project" value="UniProtKB-UniRule"/>
</dbReference>
<keyword evidence="6" id="KW-0964">Secreted</keyword>
<dbReference type="PROSITE" id="PS50011">
    <property type="entry name" value="PROTEIN_KINASE_DOM"/>
    <property type="match status" value="1"/>
</dbReference>
<evidence type="ECO:0000256" key="3">
    <source>
        <dbReference type="ARBA" id="ARBA00004479"/>
    </source>
</evidence>
<proteinExistence type="inferred from homology"/>
<evidence type="ECO:0000313" key="31">
    <source>
        <dbReference type="Proteomes" id="UP001372338"/>
    </source>
</evidence>
<dbReference type="GO" id="GO:0006952">
    <property type="term" value="P:defense response"/>
    <property type="evidence" value="ECO:0007669"/>
    <property type="project" value="UniProtKB-KW"/>
</dbReference>
<evidence type="ECO:0000259" key="29">
    <source>
        <dbReference type="PROSITE" id="PS50011"/>
    </source>
</evidence>
<keyword evidence="18 28" id="KW-1133">Transmembrane helix</keyword>
<evidence type="ECO:0000256" key="5">
    <source>
        <dbReference type="ARBA" id="ARBA00022512"/>
    </source>
</evidence>
<feature type="compositionally biased region" description="Basic and acidic residues" evidence="27">
    <location>
        <begin position="1"/>
        <end position="16"/>
    </location>
</feature>
<protein>
    <recommendedName>
        <fullName evidence="4">non-specific serine/threonine protein kinase</fullName>
        <ecNumber evidence="4">2.7.11.1</ecNumber>
    </recommendedName>
</protein>
<comment type="catalytic activity">
    <reaction evidence="24">
        <text>L-threonyl-[protein] + ATP = O-phospho-L-threonyl-[protein] + ADP + H(+)</text>
        <dbReference type="Rhea" id="RHEA:46608"/>
        <dbReference type="Rhea" id="RHEA-COMP:11060"/>
        <dbReference type="Rhea" id="RHEA-COMP:11605"/>
        <dbReference type="ChEBI" id="CHEBI:15378"/>
        <dbReference type="ChEBI" id="CHEBI:30013"/>
        <dbReference type="ChEBI" id="CHEBI:30616"/>
        <dbReference type="ChEBI" id="CHEBI:61977"/>
        <dbReference type="ChEBI" id="CHEBI:456216"/>
        <dbReference type="EC" id="2.7.11.1"/>
    </reaction>
</comment>
<dbReference type="Gene3D" id="3.80.10.10">
    <property type="entry name" value="Ribonuclease Inhibitor"/>
    <property type="match status" value="4"/>
</dbReference>
<evidence type="ECO:0000313" key="30">
    <source>
        <dbReference type="EMBL" id="KAK7245329.1"/>
    </source>
</evidence>
<keyword evidence="16" id="KW-0611">Plant defense</keyword>
<evidence type="ECO:0000256" key="14">
    <source>
        <dbReference type="ARBA" id="ARBA00022741"/>
    </source>
</evidence>
<keyword evidence="8" id="KW-0597">Phosphoprotein</keyword>
<dbReference type="Gene3D" id="1.10.510.10">
    <property type="entry name" value="Transferase(Phosphotransferase) domain 1"/>
    <property type="match status" value="1"/>
</dbReference>
<feature type="region of interest" description="Disordered" evidence="27">
    <location>
        <begin position="1"/>
        <end position="21"/>
    </location>
</feature>
<keyword evidence="7" id="KW-0723">Serine/threonine-protein kinase</keyword>
<evidence type="ECO:0000256" key="22">
    <source>
        <dbReference type="ARBA" id="ARBA00023180"/>
    </source>
</evidence>
<keyword evidence="13" id="KW-0677">Repeat</keyword>
<dbReference type="FunFam" id="1.10.510.10:FF:000445">
    <property type="entry name" value="MDIS1-interacting receptor like kinase 2"/>
    <property type="match status" value="1"/>
</dbReference>
<evidence type="ECO:0000256" key="24">
    <source>
        <dbReference type="ARBA" id="ARBA00047899"/>
    </source>
</evidence>
<dbReference type="InterPro" id="IPR003591">
    <property type="entry name" value="Leu-rich_rpt_typical-subtyp"/>
</dbReference>
<dbReference type="FunFam" id="3.80.10.10:FF:000221">
    <property type="entry name" value="Leucine-rich repeat receptor-like protein kinase PXL1"/>
    <property type="match status" value="1"/>
</dbReference>
<evidence type="ECO:0000256" key="13">
    <source>
        <dbReference type="ARBA" id="ARBA00022737"/>
    </source>
</evidence>
<dbReference type="Pfam" id="PF00560">
    <property type="entry name" value="LRR_1"/>
    <property type="match status" value="4"/>
</dbReference>
<dbReference type="SMART" id="SM00369">
    <property type="entry name" value="LRR_TYP"/>
    <property type="match status" value="10"/>
</dbReference>
<dbReference type="SUPFAM" id="SSF52058">
    <property type="entry name" value="L domain-like"/>
    <property type="match status" value="3"/>
</dbReference>
<evidence type="ECO:0000256" key="1">
    <source>
        <dbReference type="ARBA" id="ARBA00004170"/>
    </source>
</evidence>
<dbReference type="InterPro" id="IPR017441">
    <property type="entry name" value="Protein_kinase_ATP_BS"/>
</dbReference>
<evidence type="ECO:0000256" key="11">
    <source>
        <dbReference type="ARBA" id="ARBA00022692"/>
    </source>
</evidence>
<dbReference type="PANTHER" id="PTHR48005">
    <property type="entry name" value="LEUCINE RICH REPEAT KINASE 2"/>
    <property type="match status" value="1"/>
</dbReference>
<keyword evidence="22" id="KW-0325">Glycoprotein</keyword>
<keyword evidence="31" id="KW-1185">Reference proteome</keyword>
<keyword evidence="20" id="KW-1015">Disulfide bond</keyword>
<dbReference type="EMBL" id="JAYWIO010000008">
    <property type="protein sequence ID" value="KAK7245329.1"/>
    <property type="molecule type" value="Genomic_DNA"/>
</dbReference>
<comment type="similarity">
    <text evidence="23">Belongs to the polygalacturonase-inhibiting protein family.</text>
</comment>
<evidence type="ECO:0000256" key="16">
    <source>
        <dbReference type="ARBA" id="ARBA00022821"/>
    </source>
</evidence>
<comment type="caution">
    <text evidence="30">The sequence shown here is derived from an EMBL/GenBank/DDBJ whole genome shotgun (WGS) entry which is preliminary data.</text>
</comment>
<keyword evidence="11 28" id="KW-0812">Transmembrane</keyword>
<dbReference type="FunFam" id="3.80.10.10:FF:000383">
    <property type="entry name" value="Leucine-rich repeat receptor protein kinase EMS1"/>
    <property type="match status" value="1"/>
</dbReference>
<name>A0AAN9E2N1_CROPI</name>
<dbReference type="PANTHER" id="PTHR48005:SF44">
    <property type="entry name" value="MDIS1-INTERACTING RECEPTOR LIKE KINASE 2-LIKE ISOFORM X1"/>
    <property type="match status" value="1"/>
</dbReference>
<evidence type="ECO:0000256" key="8">
    <source>
        <dbReference type="ARBA" id="ARBA00022553"/>
    </source>
</evidence>
<dbReference type="InterPro" id="IPR032675">
    <property type="entry name" value="LRR_dom_sf"/>
</dbReference>
<keyword evidence="17 26" id="KW-0067">ATP-binding</keyword>
<dbReference type="AlphaFoldDB" id="A0AAN9E2N1"/>
<evidence type="ECO:0000256" key="26">
    <source>
        <dbReference type="PROSITE-ProRule" id="PRU10141"/>
    </source>
</evidence>
<evidence type="ECO:0000256" key="4">
    <source>
        <dbReference type="ARBA" id="ARBA00012513"/>
    </source>
</evidence>
<dbReference type="GO" id="GO:0016020">
    <property type="term" value="C:membrane"/>
    <property type="evidence" value="ECO:0007669"/>
    <property type="project" value="UniProtKB-SubCell"/>
</dbReference>
<evidence type="ECO:0000256" key="20">
    <source>
        <dbReference type="ARBA" id="ARBA00023157"/>
    </source>
</evidence>
<dbReference type="PROSITE" id="PS00107">
    <property type="entry name" value="PROTEIN_KINASE_ATP"/>
    <property type="match status" value="1"/>
</dbReference>
<evidence type="ECO:0000256" key="18">
    <source>
        <dbReference type="ARBA" id="ARBA00022989"/>
    </source>
</evidence>
<keyword evidence="14 26" id="KW-0547">Nucleotide-binding</keyword>
<evidence type="ECO:0000256" key="10">
    <source>
        <dbReference type="ARBA" id="ARBA00022679"/>
    </source>
</evidence>
<reference evidence="30 31" key="1">
    <citation type="submission" date="2024-01" db="EMBL/GenBank/DDBJ databases">
        <title>The genomes of 5 underutilized Papilionoideae crops provide insights into root nodulation and disease resistanc.</title>
        <authorList>
            <person name="Yuan L."/>
        </authorList>
    </citation>
    <scope>NUCLEOTIDE SEQUENCE [LARGE SCALE GENOMIC DNA]</scope>
    <source>
        <strain evidence="30">ZHUSHIDOU_FW_LH</strain>
        <tissue evidence="30">Leaf</tissue>
    </source>
</reference>
<dbReference type="Pfam" id="PF13855">
    <property type="entry name" value="LRR_8"/>
    <property type="match status" value="1"/>
</dbReference>
<feature type="transmembrane region" description="Helical" evidence="28">
    <location>
        <begin position="1101"/>
        <end position="1119"/>
    </location>
</feature>
<keyword evidence="10" id="KW-0808">Transferase</keyword>
<evidence type="ECO:0000256" key="23">
    <source>
        <dbReference type="ARBA" id="ARBA00038043"/>
    </source>
</evidence>
<comment type="catalytic activity">
    <reaction evidence="25">
        <text>L-seryl-[protein] + ATP = O-phospho-L-seryl-[protein] + ADP + H(+)</text>
        <dbReference type="Rhea" id="RHEA:17989"/>
        <dbReference type="Rhea" id="RHEA-COMP:9863"/>
        <dbReference type="Rhea" id="RHEA-COMP:11604"/>
        <dbReference type="ChEBI" id="CHEBI:15378"/>
        <dbReference type="ChEBI" id="CHEBI:29999"/>
        <dbReference type="ChEBI" id="CHEBI:30616"/>
        <dbReference type="ChEBI" id="CHEBI:83421"/>
        <dbReference type="ChEBI" id="CHEBI:456216"/>
        <dbReference type="EC" id="2.7.11.1"/>
    </reaction>
</comment>
<feature type="binding site" evidence="26">
    <location>
        <position position="888"/>
    </location>
    <ligand>
        <name>ATP</name>
        <dbReference type="ChEBI" id="CHEBI:30616"/>
    </ligand>
</feature>
<dbReference type="InterPro" id="IPR000719">
    <property type="entry name" value="Prot_kinase_dom"/>
</dbReference>
<evidence type="ECO:0000256" key="25">
    <source>
        <dbReference type="ARBA" id="ARBA00048679"/>
    </source>
</evidence>
<keyword evidence="21" id="KW-0675">Receptor</keyword>
<feature type="transmembrane region" description="Helical" evidence="28">
    <location>
        <begin position="792"/>
        <end position="819"/>
    </location>
</feature>
<evidence type="ECO:0000256" key="12">
    <source>
        <dbReference type="ARBA" id="ARBA00022729"/>
    </source>
</evidence>
<dbReference type="InterPro" id="IPR051420">
    <property type="entry name" value="Ser_Thr_Kinases_DiverseReg"/>
</dbReference>
<dbReference type="InterPro" id="IPR011009">
    <property type="entry name" value="Kinase-like_dom_sf"/>
</dbReference>
<organism evidence="30 31">
    <name type="scientific">Crotalaria pallida</name>
    <name type="common">Smooth rattlebox</name>
    <name type="synonym">Crotalaria striata</name>
    <dbReference type="NCBI Taxonomy" id="3830"/>
    <lineage>
        <taxon>Eukaryota</taxon>
        <taxon>Viridiplantae</taxon>
        <taxon>Streptophyta</taxon>
        <taxon>Embryophyta</taxon>
        <taxon>Tracheophyta</taxon>
        <taxon>Spermatophyta</taxon>
        <taxon>Magnoliopsida</taxon>
        <taxon>eudicotyledons</taxon>
        <taxon>Gunneridae</taxon>
        <taxon>Pentapetalae</taxon>
        <taxon>rosids</taxon>
        <taxon>fabids</taxon>
        <taxon>Fabales</taxon>
        <taxon>Fabaceae</taxon>
        <taxon>Papilionoideae</taxon>
        <taxon>50 kb inversion clade</taxon>
        <taxon>genistoids sensu lato</taxon>
        <taxon>core genistoids</taxon>
        <taxon>Crotalarieae</taxon>
        <taxon>Crotalaria</taxon>
    </lineage>
</organism>
<dbReference type="FunFam" id="3.30.200.20:FF:000309">
    <property type="entry name" value="Leucine-rich repeat receptor protein kinase MSP1"/>
    <property type="match status" value="1"/>
</dbReference>
<dbReference type="FunFam" id="3.80.10.10:FF:000177">
    <property type="entry name" value="Leucine-rich repeat receptor-like serine/threonine-protein kinase At1g17230"/>
    <property type="match status" value="1"/>
</dbReference>
<evidence type="ECO:0000256" key="21">
    <source>
        <dbReference type="ARBA" id="ARBA00023170"/>
    </source>
</evidence>
<dbReference type="InterPro" id="IPR008266">
    <property type="entry name" value="Tyr_kinase_AS"/>
</dbReference>
<dbReference type="Proteomes" id="UP001372338">
    <property type="component" value="Unassembled WGS sequence"/>
</dbReference>
<dbReference type="FunFam" id="3.80.10.10:FF:000400">
    <property type="entry name" value="Nuclear pore complex protein NUP107"/>
    <property type="match status" value="1"/>
</dbReference>
<dbReference type="InterPro" id="IPR001611">
    <property type="entry name" value="Leu-rich_rpt"/>
</dbReference>
<evidence type="ECO:0000256" key="19">
    <source>
        <dbReference type="ARBA" id="ARBA00023136"/>
    </source>
</evidence>
<dbReference type="GO" id="GO:0004674">
    <property type="term" value="F:protein serine/threonine kinase activity"/>
    <property type="evidence" value="ECO:0007669"/>
    <property type="project" value="UniProtKB-KW"/>
</dbReference>
<keyword evidence="12" id="KW-0732">Signal</keyword>
<dbReference type="Gene3D" id="3.30.200.20">
    <property type="entry name" value="Phosphorylase Kinase, domain 1"/>
    <property type="match status" value="1"/>
</dbReference>
<evidence type="ECO:0000256" key="17">
    <source>
        <dbReference type="ARBA" id="ARBA00022840"/>
    </source>
</evidence>
<evidence type="ECO:0000256" key="28">
    <source>
        <dbReference type="SAM" id="Phobius"/>
    </source>
</evidence>
<comment type="subcellular location">
    <subcellularLocation>
        <location evidence="1">Membrane</location>
        <topology evidence="1">Peripheral membrane protein</topology>
    </subcellularLocation>
    <subcellularLocation>
        <location evidence="3">Membrane</location>
        <topology evidence="3">Single-pass type I membrane protein</topology>
    </subcellularLocation>
    <subcellularLocation>
        <location evidence="2">Secreted</location>
        <location evidence="2">Cell wall</location>
    </subcellularLocation>
</comment>
<evidence type="ECO:0000256" key="2">
    <source>
        <dbReference type="ARBA" id="ARBA00004191"/>
    </source>
</evidence>
<gene>
    <name evidence="30" type="ORF">RIF29_40169</name>
</gene>
<feature type="domain" description="Protein kinase" evidence="29">
    <location>
        <begin position="860"/>
        <end position="1135"/>
    </location>
</feature>
<evidence type="ECO:0000256" key="9">
    <source>
        <dbReference type="ARBA" id="ARBA00022614"/>
    </source>
</evidence>
<dbReference type="PROSITE" id="PS00109">
    <property type="entry name" value="PROTEIN_KINASE_TYR"/>
    <property type="match status" value="1"/>
</dbReference>
<accession>A0AAN9E2N1</accession>
<evidence type="ECO:0000256" key="6">
    <source>
        <dbReference type="ARBA" id="ARBA00022525"/>
    </source>
</evidence>
<dbReference type="InterPro" id="IPR055414">
    <property type="entry name" value="LRR_R13L4/SHOC2-like"/>
</dbReference>
<keyword evidence="19 28" id="KW-0472">Membrane</keyword>
<keyword evidence="5" id="KW-0134">Cell wall</keyword>
<evidence type="ECO:0000256" key="15">
    <source>
        <dbReference type="ARBA" id="ARBA00022777"/>
    </source>
</evidence>
<dbReference type="SUPFAM" id="SSF56112">
    <property type="entry name" value="Protein kinase-like (PK-like)"/>
    <property type="match status" value="1"/>
</dbReference>
<dbReference type="Pfam" id="PF00069">
    <property type="entry name" value="Pkinase"/>
    <property type="match status" value="1"/>
</dbReference>
<evidence type="ECO:0000256" key="27">
    <source>
        <dbReference type="SAM" id="MobiDB-lite"/>
    </source>
</evidence>
<evidence type="ECO:0000256" key="7">
    <source>
        <dbReference type="ARBA" id="ARBA00022527"/>
    </source>
</evidence>
<dbReference type="EC" id="2.7.11.1" evidence="4"/>
<dbReference type="Pfam" id="PF23598">
    <property type="entry name" value="LRR_14"/>
    <property type="match status" value="1"/>
</dbReference>